<dbReference type="Proteomes" id="UP001249851">
    <property type="component" value="Unassembled WGS sequence"/>
</dbReference>
<reference evidence="1" key="1">
    <citation type="journal article" date="2023" name="G3 (Bethesda)">
        <title>Whole genome assembly and annotation of the endangered Caribbean coral Acropora cervicornis.</title>
        <authorList>
            <person name="Selwyn J.D."/>
            <person name="Vollmer S.V."/>
        </authorList>
    </citation>
    <scope>NUCLEOTIDE SEQUENCE</scope>
    <source>
        <strain evidence="1">K2</strain>
    </source>
</reference>
<reference evidence="1" key="2">
    <citation type="journal article" date="2023" name="Science">
        <title>Genomic signatures of disease resistance in endangered staghorn corals.</title>
        <authorList>
            <person name="Vollmer S.V."/>
            <person name="Selwyn J.D."/>
            <person name="Despard B.A."/>
            <person name="Roesel C.L."/>
        </authorList>
    </citation>
    <scope>NUCLEOTIDE SEQUENCE</scope>
    <source>
        <strain evidence="1">K2</strain>
    </source>
</reference>
<dbReference type="AlphaFoldDB" id="A0AAD9PPH5"/>
<evidence type="ECO:0000313" key="2">
    <source>
        <dbReference type="Proteomes" id="UP001249851"/>
    </source>
</evidence>
<sequence length="52" mass="5943">MARGRSLMGNFIVPLYRLISLVCMQPCRLNRKCRGLTTGCIKTQDEKITVEK</sequence>
<comment type="caution">
    <text evidence="1">The sequence shown here is derived from an EMBL/GenBank/DDBJ whole genome shotgun (WGS) entry which is preliminary data.</text>
</comment>
<gene>
    <name evidence="1" type="ORF">P5673_033752</name>
</gene>
<proteinExistence type="predicted"/>
<protein>
    <submittedName>
        <fullName evidence="1">Uncharacterized protein</fullName>
    </submittedName>
</protein>
<dbReference type="EMBL" id="JARQWQ010000368">
    <property type="protein sequence ID" value="KAK2546639.1"/>
    <property type="molecule type" value="Genomic_DNA"/>
</dbReference>
<name>A0AAD9PPH5_ACRCE</name>
<organism evidence="1 2">
    <name type="scientific">Acropora cervicornis</name>
    <name type="common">Staghorn coral</name>
    <dbReference type="NCBI Taxonomy" id="6130"/>
    <lineage>
        <taxon>Eukaryota</taxon>
        <taxon>Metazoa</taxon>
        <taxon>Cnidaria</taxon>
        <taxon>Anthozoa</taxon>
        <taxon>Hexacorallia</taxon>
        <taxon>Scleractinia</taxon>
        <taxon>Astrocoeniina</taxon>
        <taxon>Acroporidae</taxon>
        <taxon>Acropora</taxon>
    </lineage>
</organism>
<keyword evidence="2" id="KW-1185">Reference proteome</keyword>
<evidence type="ECO:0000313" key="1">
    <source>
        <dbReference type="EMBL" id="KAK2546639.1"/>
    </source>
</evidence>
<accession>A0AAD9PPH5</accession>